<comment type="caution">
    <text evidence="2">The sequence shown here is derived from an EMBL/GenBank/DDBJ whole genome shotgun (WGS) entry which is preliminary data.</text>
</comment>
<dbReference type="EMBL" id="BDQG01000001">
    <property type="protein sequence ID" value="GAW65787.1"/>
    <property type="molecule type" value="Genomic_DNA"/>
</dbReference>
<reference evidence="3" key="2">
    <citation type="submission" date="2017-05" db="EMBL/GenBank/DDBJ databases">
        <title>Draft genome sequence of Geobacter pelophilus, a iron(III)-reducing bacteria.</title>
        <authorList>
            <person name="Aoyagi T."/>
            <person name="Koike H."/>
            <person name="Morita T."/>
            <person name="Sato Y."/>
            <person name="Habe H."/>
            <person name="Hori T."/>
        </authorList>
    </citation>
    <scope>NUCLEOTIDE SEQUENCE [LARGE SCALE GENOMIC DNA]</scope>
    <source>
        <strain evidence="3">Drf2</strain>
    </source>
</reference>
<organism evidence="2 3">
    <name type="scientific">Geoanaerobacter pelophilus</name>
    <dbReference type="NCBI Taxonomy" id="60036"/>
    <lineage>
        <taxon>Bacteria</taxon>
        <taxon>Pseudomonadati</taxon>
        <taxon>Thermodesulfobacteriota</taxon>
        <taxon>Desulfuromonadia</taxon>
        <taxon>Geobacterales</taxon>
        <taxon>Geobacteraceae</taxon>
        <taxon>Geoanaerobacter</taxon>
    </lineage>
</organism>
<keyword evidence="3" id="KW-1185">Reference proteome</keyword>
<dbReference type="Proteomes" id="UP000194153">
    <property type="component" value="Unassembled WGS sequence"/>
</dbReference>
<evidence type="ECO:0000313" key="3">
    <source>
        <dbReference type="Proteomes" id="UP000194153"/>
    </source>
</evidence>
<protein>
    <submittedName>
        <fullName evidence="2">Uncharacterized protein</fullName>
    </submittedName>
</protein>
<evidence type="ECO:0000313" key="2">
    <source>
        <dbReference type="EMBL" id="GAW65787.1"/>
    </source>
</evidence>
<proteinExistence type="predicted"/>
<reference evidence="2 3" key="1">
    <citation type="submission" date="2017-04" db="EMBL/GenBank/DDBJ databases">
        <authorList>
            <consortium name="Geobacter pelophilus Genome Sequencing"/>
            <person name="Aoyagi T."/>
            <person name="Koike H."/>
            <person name="Hori T."/>
        </authorList>
    </citation>
    <scope>NUCLEOTIDE SEQUENCE [LARGE SCALE GENOMIC DNA]</scope>
    <source>
        <strain evidence="2 3">Drf2</strain>
    </source>
</reference>
<evidence type="ECO:0000256" key="1">
    <source>
        <dbReference type="SAM" id="MobiDB-lite"/>
    </source>
</evidence>
<accession>A0ABQ0MGB2</accession>
<feature type="region of interest" description="Disordered" evidence="1">
    <location>
        <begin position="58"/>
        <end position="118"/>
    </location>
</feature>
<name>A0ABQ0MGB2_9BACT</name>
<gene>
    <name evidence="2" type="ORF">GPEL0_01r0836</name>
</gene>
<sequence>MNPLVSAVPNAESSFFIVAAISTWSAAGVAAAKKSDLFPCDGQQLFFLQKKIQPSAIAATLPPARAPPPCPSPSRGGDEVDGAVPKLREGRNAPSPSGGGSGRGSSSGLVSLTPDPSE</sequence>